<keyword evidence="8" id="KW-1185">Reference proteome</keyword>
<feature type="domain" description="Glutathionylspermidine synthase pre-ATP-grasp-like" evidence="6">
    <location>
        <begin position="21"/>
        <end position="413"/>
    </location>
</feature>
<keyword evidence="3" id="KW-0547">Nucleotide-binding</keyword>
<evidence type="ECO:0000256" key="2">
    <source>
        <dbReference type="ARBA" id="ARBA00022723"/>
    </source>
</evidence>
<evidence type="ECO:0000259" key="6">
    <source>
        <dbReference type="Pfam" id="PF03738"/>
    </source>
</evidence>
<dbReference type="SUPFAM" id="SSF56059">
    <property type="entry name" value="Glutathione synthetase ATP-binding domain-like"/>
    <property type="match status" value="1"/>
</dbReference>
<dbReference type="InterPro" id="IPR016185">
    <property type="entry name" value="PreATP-grasp_dom_sf"/>
</dbReference>
<dbReference type="InterPro" id="IPR005494">
    <property type="entry name" value="GSPS_pre-ATP-grasp-like_dom"/>
</dbReference>
<evidence type="ECO:0000256" key="4">
    <source>
        <dbReference type="ARBA" id="ARBA00022840"/>
    </source>
</evidence>
<proteinExistence type="predicted"/>
<keyword evidence="2" id="KW-0479">Metal-binding</keyword>
<dbReference type="RefSeq" id="WP_236332834.1">
    <property type="nucleotide sequence ID" value="NZ_JAKIJS010000001.1"/>
</dbReference>
<dbReference type="Pfam" id="PF03738">
    <property type="entry name" value="GSP_synth"/>
    <property type="match status" value="1"/>
</dbReference>
<keyword evidence="5" id="KW-0460">Magnesium</keyword>
<keyword evidence="1" id="KW-0436">Ligase</keyword>
<evidence type="ECO:0000256" key="1">
    <source>
        <dbReference type="ARBA" id="ARBA00022598"/>
    </source>
</evidence>
<accession>A0ABS9H0L3</accession>
<evidence type="ECO:0000313" key="8">
    <source>
        <dbReference type="Proteomes" id="UP001649381"/>
    </source>
</evidence>
<evidence type="ECO:0000256" key="5">
    <source>
        <dbReference type="ARBA" id="ARBA00022842"/>
    </source>
</evidence>
<gene>
    <name evidence="7" type="ORF">L2716_06280</name>
</gene>
<dbReference type="Proteomes" id="UP001649381">
    <property type="component" value="Unassembled WGS sequence"/>
</dbReference>
<reference evidence="7 8" key="1">
    <citation type="submission" date="2022-01" db="EMBL/GenBank/DDBJ databases">
        <title>Alkalihalobacillus sp. EGI L200015, a novel bacterium isolated from a salt lake sediment.</title>
        <authorList>
            <person name="Gao L."/>
            <person name="Fang B.-Z."/>
            <person name="Li W.-J."/>
        </authorList>
    </citation>
    <scope>NUCLEOTIDE SEQUENCE [LARGE SCALE GENOMIC DNA]</scope>
    <source>
        <strain evidence="7 8">KCTC 12718</strain>
    </source>
</reference>
<dbReference type="Gene3D" id="3.30.1490.330">
    <property type="match status" value="1"/>
</dbReference>
<evidence type="ECO:0000313" key="7">
    <source>
        <dbReference type="EMBL" id="MCF6137332.1"/>
    </source>
</evidence>
<protein>
    <submittedName>
        <fullName evidence="7">Glutathionylspermidine synthase family protein</fullName>
    </submittedName>
</protein>
<sequence>MFDQLQHSTRRDKFYKEVKDFWHDLDGDEYALFDCYSMSEEEIHEIRVATEIVGQVYIKTASILRELSDEILLQLDIPQAVLPYIRTKSLAAEMLISRVDLVKTPEGLKVLEVNADTPTFEKEVFHVNGQVANHFNYDDPNEGFENKLAETIHTTVQKSLQSLQKPMNANIIFTSHGDHEEDRLTTRYLMEISGLNARYVPLDQLQLCKEDGRSILLDDLGEPVDVLYRQTYPLEHLVNDKDPDTEEYVGVELMKLIHEKSIICFNPLSAFLLQSKAVQAVIWGLHEEGSTFYTKEEHQWIDTYFLPTYLDAEPFLEQSVPFVKKPSFGREGDTVEVYDADGKMVNADQNKTYKESIPVYQKYVSLPTTTINTCKGQVDAHLLIGSFLIKGEASAIGLRAGNQITDNQAYFLPVGMYNVK</sequence>
<evidence type="ECO:0000256" key="3">
    <source>
        <dbReference type="ARBA" id="ARBA00022741"/>
    </source>
</evidence>
<dbReference type="EMBL" id="JAKIJS010000001">
    <property type="protein sequence ID" value="MCF6137332.1"/>
    <property type="molecule type" value="Genomic_DNA"/>
</dbReference>
<keyword evidence="4" id="KW-0067">ATP-binding</keyword>
<dbReference type="SUPFAM" id="SSF52440">
    <property type="entry name" value="PreATP-grasp domain"/>
    <property type="match status" value="1"/>
</dbReference>
<name>A0ABS9H0L3_9BACL</name>
<organism evidence="7 8">
    <name type="scientific">Pseudalkalibacillus berkeleyi</name>
    <dbReference type="NCBI Taxonomy" id="1069813"/>
    <lineage>
        <taxon>Bacteria</taxon>
        <taxon>Bacillati</taxon>
        <taxon>Bacillota</taxon>
        <taxon>Bacilli</taxon>
        <taxon>Bacillales</taxon>
        <taxon>Fictibacillaceae</taxon>
        <taxon>Pseudalkalibacillus</taxon>
    </lineage>
</organism>
<comment type="caution">
    <text evidence="7">The sequence shown here is derived from an EMBL/GenBank/DDBJ whole genome shotgun (WGS) entry which is preliminary data.</text>
</comment>